<feature type="compositionally biased region" description="Acidic residues" evidence="8">
    <location>
        <begin position="250"/>
        <end position="259"/>
    </location>
</feature>
<evidence type="ECO:0000256" key="6">
    <source>
        <dbReference type="ARBA" id="ARBA00022840"/>
    </source>
</evidence>
<dbReference type="InterPro" id="IPR017441">
    <property type="entry name" value="Protein_kinase_ATP_BS"/>
</dbReference>
<evidence type="ECO:0000256" key="4">
    <source>
        <dbReference type="ARBA" id="ARBA00022741"/>
    </source>
</evidence>
<keyword evidence="12" id="KW-1185">Reference proteome</keyword>
<dbReference type="InterPro" id="IPR008271">
    <property type="entry name" value="Ser/Thr_kinase_AS"/>
</dbReference>
<keyword evidence="3" id="KW-0808">Transferase</keyword>
<proteinExistence type="predicted"/>
<feature type="binding site" evidence="7">
    <location>
        <position position="317"/>
    </location>
    <ligand>
        <name>ATP</name>
        <dbReference type="ChEBI" id="CHEBI:30616"/>
    </ligand>
</feature>
<evidence type="ECO:0000313" key="11">
    <source>
        <dbReference type="EMBL" id="GHP10277.1"/>
    </source>
</evidence>
<dbReference type="InterPro" id="IPR000719">
    <property type="entry name" value="Prot_kinase_dom"/>
</dbReference>
<keyword evidence="6 7" id="KW-0067">ATP-binding</keyword>
<dbReference type="InterPro" id="IPR017892">
    <property type="entry name" value="Pkinase_C"/>
</dbReference>
<keyword evidence="4 7" id="KW-0547">Nucleotide-binding</keyword>
<dbReference type="PANTHER" id="PTHR24351">
    <property type="entry name" value="RIBOSOMAL PROTEIN S6 KINASE"/>
    <property type="match status" value="1"/>
</dbReference>
<feature type="compositionally biased region" description="Polar residues" evidence="8">
    <location>
        <begin position="130"/>
        <end position="139"/>
    </location>
</feature>
<protein>
    <recommendedName>
        <fullName evidence="13">Non-specific serine/threonine protein kinase</fullName>
    </recommendedName>
</protein>
<feature type="region of interest" description="Disordered" evidence="8">
    <location>
        <begin position="347"/>
        <end position="391"/>
    </location>
</feature>
<dbReference type="PROSITE" id="PS51285">
    <property type="entry name" value="AGC_KINASE_CTER"/>
    <property type="match status" value="1"/>
</dbReference>
<dbReference type="InterPro" id="IPR000961">
    <property type="entry name" value="AGC-kinase_C"/>
</dbReference>
<dbReference type="PROSITE" id="PS00108">
    <property type="entry name" value="PROTEIN_KINASE_ST"/>
    <property type="match status" value="1"/>
</dbReference>
<name>A0A830HZE7_9CHLO</name>
<organism evidence="11 12">
    <name type="scientific">Pycnococcus provasolii</name>
    <dbReference type="NCBI Taxonomy" id="41880"/>
    <lineage>
        <taxon>Eukaryota</taxon>
        <taxon>Viridiplantae</taxon>
        <taxon>Chlorophyta</taxon>
        <taxon>Pseudoscourfieldiophyceae</taxon>
        <taxon>Pseudoscourfieldiales</taxon>
        <taxon>Pycnococcaceae</taxon>
        <taxon>Pycnococcus</taxon>
    </lineage>
</organism>
<keyword evidence="5" id="KW-0418">Kinase</keyword>
<feature type="compositionally biased region" description="Low complexity" evidence="8">
    <location>
        <begin position="262"/>
        <end position="274"/>
    </location>
</feature>
<evidence type="ECO:0000256" key="8">
    <source>
        <dbReference type="SAM" id="MobiDB-lite"/>
    </source>
</evidence>
<feature type="region of interest" description="Disordered" evidence="8">
    <location>
        <begin position="237"/>
        <end position="282"/>
    </location>
</feature>
<feature type="compositionally biased region" description="Low complexity" evidence="8">
    <location>
        <begin position="181"/>
        <end position="201"/>
    </location>
</feature>
<reference evidence="11" key="1">
    <citation type="submission" date="2020-10" db="EMBL/GenBank/DDBJ databases">
        <title>Unveiling of a novel bifunctional photoreceptor, Dualchrome1, isolated from a cosmopolitan green alga.</title>
        <authorList>
            <person name="Suzuki S."/>
            <person name="Kawachi M."/>
        </authorList>
    </citation>
    <scope>NUCLEOTIDE SEQUENCE</scope>
    <source>
        <strain evidence="11">NIES 2893</strain>
    </source>
</reference>
<feature type="compositionally biased region" description="Polar residues" evidence="8">
    <location>
        <begin position="106"/>
        <end position="120"/>
    </location>
</feature>
<dbReference type="Gene3D" id="1.10.510.10">
    <property type="entry name" value="Transferase(Phosphotransferase) domain 1"/>
    <property type="match status" value="1"/>
</dbReference>
<keyword evidence="2" id="KW-0597">Phosphoprotein</keyword>
<dbReference type="Pfam" id="PF00069">
    <property type="entry name" value="Pkinase"/>
    <property type="match status" value="1"/>
</dbReference>
<evidence type="ECO:0000256" key="2">
    <source>
        <dbReference type="ARBA" id="ARBA00022553"/>
    </source>
</evidence>
<evidence type="ECO:0008006" key="13">
    <source>
        <dbReference type="Google" id="ProtNLM"/>
    </source>
</evidence>
<feature type="region of interest" description="Disordered" evidence="8">
    <location>
        <begin position="90"/>
        <end position="152"/>
    </location>
</feature>
<feature type="domain" description="AGC-kinase C-terminal" evidence="10">
    <location>
        <begin position="616"/>
        <end position="688"/>
    </location>
</feature>
<accession>A0A830HZE7</accession>
<sequence>MPVLVPESYDVPCTCDLPLRRADAALMELVADDGVEVLLRNRPSALPISPHDGGGTLQQRKPPAISDDSRVQFEFEDDGGFGGEHAREARAFSHASSSSSLAGSRDGTSTPNQGFGSPVQTAFAGLSLRGSGSQPTTPSRRTHSAQPYLPYGDSKPMLIKTKSMTDAAALHNLVGPSSMQTPPLSTSGSSLTEALRGAPGLAPAPAPSSPARGLAASVDDDDLNDAGAVDAQRTAVEVEEEAAAPAVASTDDEVADALDDVPAPTTSSSPPRTTLRIDPNKPVGPDDFEVLCVVGQGAFGKVFQVRRIGDGRIYAMKVMRKDRIISRMQGYFDDAAAAAAAAAATTTAAATPQPPTPESPATFPSPTANDASTPAAAPSTPSTPNTAQDVRNECSTLRHTFTERDILTRVRHPYIVALRYSFQTPAKLYLVLDFINGGHLFYQLYRHGTFSEAWVRVYAAELALAIGHLHQLGILHRDLKPENILLGADGHVVVTDFGLAKSDMEHDDSRTNSLVGTMHYMAPEIITGKGHSRPADWWSVGILVYEMLTGKPPFDAKNKSLLQKAICKDKVKLPSFLTSDAGTLVKALLHKDPKARLGAGPASDGLKAIQASKFFLGFPWKKLEAKEMPPPFVPAVQDEHDTCNFDEMYTQLPPMDSPANAPQLLAGVYGDPFAGFSFRDSAHERAIFASSLRSSGGQPSPGSNSPSSPYASPYAPSSPALRRTLM</sequence>
<keyword evidence="1" id="KW-0723">Serine/threonine-protein kinase</keyword>
<dbReference type="SUPFAM" id="SSF56112">
    <property type="entry name" value="Protein kinase-like (PK-like)"/>
    <property type="match status" value="1"/>
</dbReference>
<dbReference type="AlphaFoldDB" id="A0A830HZE7"/>
<dbReference type="SMART" id="SM00133">
    <property type="entry name" value="S_TK_X"/>
    <property type="match status" value="1"/>
</dbReference>
<gene>
    <name evidence="11" type="ORF">PPROV_000900900</name>
</gene>
<feature type="compositionally biased region" description="Low complexity" evidence="8">
    <location>
        <begin position="92"/>
        <end position="105"/>
    </location>
</feature>
<dbReference type="Proteomes" id="UP000660262">
    <property type="component" value="Unassembled WGS sequence"/>
</dbReference>
<dbReference type="PROSITE" id="PS50011">
    <property type="entry name" value="PROTEIN_KINASE_DOM"/>
    <property type="match status" value="1"/>
</dbReference>
<feature type="compositionally biased region" description="Low complexity" evidence="8">
    <location>
        <begin position="359"/>
        <end position="387"/>
    </location>
</feature>
<evidence type="ECO:0000259" key="10">
    <source>
        <dbReference type="PROSITE" id="PS51285"/>
    </source>
</evidence>
<feature type="domain" description="Protein kinase" evidence="9">
    <location>
        <begin position="288"/>
        <end position="615"/>
    </location>
</feature>
<dbReference type="EMBL" id="BNJQ01000028">
    <property type="protein sequence ID" value="GHP10277.1"/>
    <property type="molecule type" value="Genomic_DNA"/>
</dbReference>
<dbReference type="GO" id="GO:0005524">
    <property type="term" value="F:ATP binding"/>
    <property type="evidence" value="ECO:0007669"/>
    <property type="project" value="UniProtKB-UniRule"/>
</dbReference>
<evidence type="ECO:0000259" key="9">
    <source>
        <dbReference type="PROSITE" id="PS50011"/>
    </source>
</evidence>
<evidence type="ECO:0000256" key="7">
    <source>
        <dbReference type="PROSITE-ProRule" id="PRU10141"/>
    </source>
</evidence>
<feature type="region of interest" description="Disordered" evidence="8">
    <location>
        <begin position="174"/>
        <end position="224"/>
    </location>
</feature>
<dbReference type="CDD" id="cd05123">
    <property type="entry name" value="STKc_AGC"/>
    <property type="match status" value="1"/>
</dbReference>
<dbReference type="OrthoDB" id="63267at2759"/>
<evidence type="ECO:0000313" key="12">
    <source>
        <dbReference type="Proteomes" id="UP000660262"/>
    </source>
</evidence>
<dbReference type="GO" id="GO:0004674">
    <property type="term" value="F:protein serine/threonine kinase activity"/>
    <property type="evidence" value="ECO:0007669"/>
    <property type="project" value="UniProtKB-KW"/>
</dbReference>
<feature type="region of interest" description="Disordered" evidence="8">
    <location>
        <begin position="45"/>
        <end position="68"/>
    </location>
</feature>
<feature type="region of interest" description="Disordered" evidence="8">
    <location>
        <begin position="691"/>
        <end position="726"/>
    </location>
</feature>
<dbReference type="InterPro" id="IPR045270">
    <property type="entry name" value="STKc_AGC"/>
</dbReference>
<evidence type="ECO:0000256" key="3">
    <source>
        <dbReference type="ARBA" id="ARBA00022679"/>
    </source>
</evidence>
<dbReference type="InterPro" id="IPR011009">
    <property type="entry name" value="Kinase-like_dom_sf"/>
</dbReference>
<dbReference type="FunFam" id="1.10.510.10:FF:000008">
    <property type="entry name" value="Non-specific serine/threonine protein kinase"/>
    <property type="match status" value="1"/>
</dbReference>
<comment type="caution">
    <text evidence="11">The sequence shown here is derived from an EMBL/GenBank/DDBJ whole genome shotgun (WGS) entry which is preliminary data.</text>
</comment>
<evidence type="ECO:0000256" key="5">
    <source>
        <dbReference type="ARBA" id="ARBA00022777"/>
    </source>
</evidence>
<dbReference type="Gene3D" id="3.30.200.20">
    <property type="entry name" value="Phosphorylase Kinase, domain 1"/>
    <property type="match status" value="2"/>
</dbReference>
<dbReference type="SMART" id="SM00220">
    <property type="entry name" value="S_TKc"/>
    <property type="match status" value="1"/>
</dbReference>
<dbReference type="PROSITE" id="PS00107">
    <property type="entry name" value="PROTEIN_KINASE_ATP"/>
    <property type="match status" value="1"/>
</dbReference>
<dbReference type="Pfam" id="PF00433">
    <property type="entry name" value="Pkinase_C"/>
    <property type="match status" value="1"/>
</dbReference>
<evidence type="ECO:0000256" key="1">
    <source>
        <dbReference type="ARBA" id="ARBA00022527"/>
    </source>
</evidence>